<dbReference type="Gene3D" id="3.30.200.20">
    <property type="entry name" value="Phosphorylase Kinase, domain 1"/>
    <property type="match status" value="1"/>
</dbReference>
<dbReference type="InterPro" id="IPR011009">
    <property type="entry name" value="Kinase-like_dom_sf"/>
</dbReference>
<dbReference type="Proteomes" id="UP000658690">
    <property type="component" value="Unassembled WGS sequence"/>
</dbReference>
<gene>
    <name evidence="2" type="ORF">GC102_37180</name>
</gene>
<comment type="caution">
    <text evidence="2">The sequence shown here is derived from an EMBL/GenBank/DDBJ whole genome shotgun (WGS) entry which is preliminary data.</text>
</comment>
<evidence type="ECO:0000259" key="1">
    <source>
        <dbReference type="Pfam" id="PF01636"/>
    </source>
</evidence>
<dbReference type="EMBL" id="WHOC01000194">
    <property type="protein sequence ID" value="NOU91320.1"/>
    <property type="molecule type" value="Genomic_DNA"/>
</dbReference>
<dbReference type="InterPro" id="IPR002575">
    <property type="entry name" value="Aminoglycoside_PTrfase"/>
</dbReference>
<reference evidence="2 3" key="1">
    <citation type="submission" date="2019-10" db="EMBL/GenBank/DDBJ databases">
        <title>Description of Paenibacillus choica sp. nov.</title>
        <authorList>
            <person name="Carlier A."/>
            <person name="Qi S."/>
        </authorList>
    </citation>
    <scope>NUCLEOTIDE SEQUENCE [LARGE SCALE GENOMIC DNA]</scope>
    <source>
        <strain evidence="2 3">LMG 31460</strain>
    </source>
</reference>
<organism evidence="2 3">
    <name type="scientific">Paenibacillus germinis</name>
    <dbReference type="NCBI Taxonomy" id="2654979"/>
    <lineage>
        <taxon>Bacteria</taxon>
        <taxon>Bacillati</taxon>
        <taxon>Bacillota</taxon>
        <taxon>Bacilli</taxon>
        <taxon>Bacillales</taxon>
        <taxon>Paenibacillaceae</taxon>
        <taxon>Paenibacillus</taxon>
    </lineage>
</organism>
<name>A0ABX1ZDB3_9BACL</name>
<dbReference type="Gene3D" id="3.90.1200.10">
    <property type="match status" value="1"/>
</dbReference>
<proteinExistence type="predicted"/>
<dbReference type="InterPro" id="IPR047175">
    <property type="entry name" value="CotS-like"/>
</dbReference>
<feature type="domain" description="Aminoglycoside phosphotransferase" evidence="1">
    <location>
        <begin position="71"/>
        <end position="273"/>
    </location>
</feature>
<dbReference type="Pfam" id="PF01636">
    <property type="entry name" value="APH"/>
    <property type="match status" value="1"/>
</dbReference>
<protein>
    <submittedName>
        <fullName evidence="2">Phosphotransferase</fullName>
    </submittedName>
</protein>
<dbReference type="PANTHER" id="PTHR39179:SF3">
    <property type="entry name" value="COTS-RELATED PROTEIN"/>
    <property type="match status" value="1"/>
</dbReference>
<accession>A0ABX1ZDB3</accession>
<dbReference type="SUPFAM" id="SSF56112">
    <property type="entry name" value="Protein kinase-like (PK-like)"/>
    <property type="match status" value="1"/>
</dbReference>
<sequence>MANPYTKHRIRKITRRFGLHPLRSDTVASFYRENAIIQVQTEMGIYAMKPFFRNTLLRTSTVHQMKKTAAYIELMMNSGFSYMPKWLTTHSGKLWTLHHGRPFYMTEWINGRNLETNEDFEELGRALAMLHTTSSGLRVTKGPFTNQQIELWKIQDRLFRKRMATAIQTHERNRKWYKTYGKYCKRLTSRAWAYLSSPEIKDLLKKEEHRPALIHNDITSPNVIISESGQLFIIDWDRVKVGSIYVDLAKALMNTTQFNPGFILALLKGYEERRPLNETERKLISSLYGLPREAWHATRYPHQSRSREMLNILEKTWHPRLKAMDLLDTWTKSIPKENEHEDVHEVVNEVTG</sequence>
<evidence type="ECO:0000313" key="3">
    <source>
        <dbReference type="Proteomes" id="UP000658690"/>
    </source>
</evidence>
<keyword evidence="3" id="KW-1185">Reference proteome</keyword>
<evidence type="ECO:0000313" key="2">
    <source>
        <dbReference type="EMBL" id="NOU91320.1"/>
    </source>
</evidence>
<dbReference type="PANTHER" id="PTHR39179">
    <property type="entry name" value="SPORE COAT PROTEIN I"/>
    <property type="match status" value="1"/>
</dbReference>
<dbReference type="RefSeq" id="WP_171694022.1">
    <property type="nucleotide sequence ID" value="NZ_WHOC01000194.1"/>
</dbReference>